<dbReference type="EMBL" id="UINC01206746">
    <property type="protein sequence ID" value="SVE28516.1"/>
    <property type="molecule type" value="Genomic_DNA"/>
</dbReference>
<sequence length="93" mass="10181">VIGISGTSHANLSRMISGKRKWNPQLKARYDALVGTTLVPVGGIGGTSQYDYDSQNMHSQSRNVMVSRVGLEPTTLGLKVRCSTRLSYRPTRT</sequence>
<reference evidence="1" key="1">
    <citation type="submission" date="2018-05" db="EMBL/GenBank/DDBJ databases">
        <authorList>
            <person name="Lanie J.A."/>
            <person name="Ng W.-L."/>
            <person name="Kazmierczak K.M."/>
            <person name="Andrzejewski T.M."/>
            <person name="Davidsen T.M."/>
            <person name="Wayne K.J."/>
            <person name="Tettelin H."/>
            <person name="Glass J.I."/>
            <person name="Rusch D."/>
            <person name="Podicherti R."/>
            <person name="Tsui H.-C.T."/>
            <person name="Winkler M.E."/>
        </authorList>
    </citation>
    <scope>NUCLEOTIDE SEQUENCE</scope>
</reference>
<organism evidence="1">
    <name type="scientific">marine metagenome</name>
    <dbReference type="NCBI Taxonomy" id="408172"/>
    <lineage>
        <taxon>unclassified sequences</taxon>
        <taxon>metagenomes</taxon>
        <taxon>ecological metagenomes</taxon>
    </lineage>
</organism>
<evidence type="ECO:0000313" key="1">
    <source>
        <dbReference type="EMBL" id="SVE28516.1"/>
    </source>
</evidence>
<proteinExistence type="predicted"/>
<gene>
    <name evidence="1" type="ORF">METZ01_LOCUS481370</name>
</gene>
<accession>A0A383C7Y9</accession>
<dbReference type="AntiFam" id="ANF00014">
    <property type="entry name" value="tRNA translation"/>
</dbReference>
<feature type="non-terminal residue" evidence="1">
    <location>
        <position position="1"/>
    </location>
</feature>
<dbReference type="AlphaFoldDB" id="A0A383C7Y9"/>
<protein>
    <submittedName>
        <fullName evidence="1">Uncharacterized protein</fullName>
    </submittedName>
</protein>
<name>A0A383C7Y9_9ZZZZ</name>